<evidence type="ECO:0000313" key="3">
    <source>
        <dbReference type="Proteomes" id="UP000245884"/>
    </source>
</evidence>
<evidence type="ECO:0000256" key="1">
    <source>
        <dbReference type="SAM" id="SignalP"/>
    </source>
</evidence>
<name>A0A316UXM6_9BASI</name>
<feature type="chain" id="PRO_5016303390" evidence="1">
    <location>
        <begin position="21"/>
        <end position="364"/>
    </location>
</feature>
<keyword evidence="3" id="KW-1185">Reference proteome</keyword>
<sequence>MLYLALISILALVSLDAALADHQTCSWRGPGPRNPTKYGFVLFCSAPKHIVDDQHAQYLCEGNNIKVADFNFLGPGLLEFGTPCNNQGYAENCKDSTWGLCIAAHGTGTAEPQIAPRCFYMARYDDCQWPQQFNLSTLPDAVFIYLNGSMNRLTTVTLLALFAFAALARAEHAVCSWLAFGSGSPKSHGFTKFCTAPKSIPPADQVHATYHCEGTLTKVADFSYLRSVFACSFALFLALIAGIFPVADADHYTCSWIWAPGNPTTYNFSKFCDAPITVFRETKGIYWCNNTKLQVADFDYLGPGILEFGTACSRKGYSPDCSKAYWAVCISDTDCRVMNKKDDCEWPVKFNISTAPKSVSVYSV</sequence>
<reference evidence="2 3" key="1">
    <citation type="journal article" date="2018" name="Mol. Biol. Evol.">
        <title>Broad Genomic Sampling Reveals a Smut Pathogenic Ancestry of the Fungal Clade Ustilaginomycotina.</title>
        <authorList>
            <person name="Kijpornyongpan T."/>
            <person name="Mondo S.J."/>
            <person name="Barry K."/>
            <person name="Sandor L."/>
            <person name="Lee J."/>
            <person name="Lipzen A."/>
            <person name="Pangilinan J."/>
            <person name="LaButti K."/>
            <person name="Hainaut M."/>
            <person name="Henrissat B."/>
            <person name="Grigoriev I.V."/>
            <person name="Spatafora J.W."/>
            <person name="Aime M.C."/>
        </authorList>
    </citation>
    <scope>NUCLEOTIDE SEQUENCE [LARGE SCALE GENOMIC DNA]</scope>
    <source>
        <strain evidence="2 3">MCA 5214</strain>
    </source>
</reference>
<evidence type="ECO:0000313" key="2">
    <source>
        <dbReference type="EMBL" id="PWN28653.1"/>
    </source>
</evidence>
<dbReference type="EMBL" id="KZ819665">
    <property type="protein sequence ID" value="PWN28653.1"/>
    <property type="molecule type" value="Genomic_DNA"/>
</dbReference>
<accession>A0A316UXM6</accession>
<dbReference type="GeneID" id="37026542"/>
<protein>
    <submittedName>
        <fullName evidence="2">Uncharacterized protein</fullName>
    </submittedName>
</protein>
<dbReference type="AlphaFoldDB" id="A0A316UXM6"/>
<proteinExistence type="predicted"/>
<feature type="signal peptide" evidence="1">
    <location>
        <begin position="1"/>
        <end position="20"/>
    </location>
</feature>
<dbReference type="RefSeq" id="XP_025363265.1">
    <property type="nucleotide sequence ID" value="XM_025504719.1"/>
</dbReference>
<keyword evidence="1" id="KW-0732">Signal</keyword>
<gene>
    <name evidence="2" type="ORF">BDZ90DRAFT_226688</name>
</gene>
<organism evidence="2 3">
    <name type="scientific">Jaminaea rosea</name>
    <dbReference type="NCBI Taxonomy" id="1569628"/>
    <lineage>
        <taxon>Eukaryota</taxon>
        <taxon>Fungi</taxon>
        <taxon>Dikarya</taxon>
        <taxon>Basidiomycota</taxon>
        <taxon>Ustilaginomycotina</taxon>
        <taxon>Exobasidiomycetes</taxon>
        <taxon>Microstromatales</taxon>
        <taxon>Microstromatales incertae sedis</taxon>
        <taxon>Jaminaea</taxon>
    </lineage>
</organism>
<dbReference type="Proteomes" id="UP000245884">
    <property type="component" value="Unassembled WGS sequence"/>
</dbReference>